<comment type="caution">
    <text evidence="1">The sequence shown here is derived from an EMBL/GenBank/DDBJ whole genome shotgun (WGS) entry which is preliminary data.</text>
</comment>
<evidence type="ECO:0000313" key="1">
    <source>
        <dbReference type="EMBL" id="KAJ9073512.1"/>
    </source>
</evidence>
<sequence>MVYKPNIDLRDSIMAIIMQPQAEFKGLSDNTDMLSEAQAEHQFDAEESQFDWVLSLTFDAFLKDIPDLQFLGLKRS</sequence>
<keyword evidence="2" id="KW-1185">Reference proteome</keyword>
<accession>A0ACC2TG72</accession>
<dbReference type="Proteomes" id="UP001165960">
    <property type="component" value="Unassembled WGS sequence"/>
</dbReference>
<dbReference type="EMBL" id="QTSX02002902">
    <property type="protein sequence ID" value="KAJ9073512.1"/>
    <property type="molecule type" value="Genomic_DNA"/>
</dbReference>
<proteinExistence type="predicted"/>
<organism evidence="1 2">
    <name type="scientific">Entomophthora muscae</name>
    <dbReference type="NCBI Taxonomy" id="34485"/>
    <lineage>
        <taxon>Eukaryota</taxon>
        <taxon>Fungi</taxon>
        <taxon>Fungi incertae sedis</taxon>
        <taxon>Zoopagomycota</taxon>
        <taxon>Entomophthoromycotina</taxon>
        <taxon>Entomophthoromycetes</taxon>
        <taxon>Entomophthorales</taxon>
        <taxon>Entomophthoraceae</taxon>
        <taxon>Entomophthora</taxon>
    </lineage>
</organism>
<gene>
    <name evidence="1" type="ORF">DSO57_1015648</name>
</gene>
<reference evidence="1" key="1">
    <citation type="submission" date="2022-04" db="EMBL/GenBank/DDBJ databases">
        <title>Genome of the entomopathogenic fungus Entomophthora muscae.</title>
        <authorList>
            <person name="Elya C."/>
            <person name="Lovett B.R."/>
            <person name="Lee E."/>
            <person name="Macias A.M."/>
            <person name="Hajek A.E."/>
            <person name="De Bivort B.L."/>
            <person name="Kasson M.T."/>
            <person name="De Fine Licht H.H."/>
            <person name="Stajich J.E."/>
        </authorList>
    </citation>
    <scope>NUCLEOTIDE SEQUENCE</scope>
    <source>
        <strain evidence="1">Berkeley</strain>
    </source>
</reference>
<name>A0ACC2TG72_9FUNG</name>
<protein>
    <submittedName>
        <fullName evidence="1">Uncharacterized protein</fullName>
    </submittedName>
</protein>
<evidence type="ECO:0000313" key="2">
    <source>
        <dbReference type="Proteomes" id="UP001165960"/>
    </source>
</evidence>